<evidence type="ECO:0000313" key="2">
    <source>
        <dbReference type="Proteomes" id="UP000823388"/>
    </source>
</evidence>
<dbReference type="AlphaFoldDB" id="A0A8T0RZF2"/>
<comment type="caution">
    <text evidence="1">The sequence shown here is derived from an EMBL/GenBank/DDBJ whole genome shotgun (WGS) entry which is preliminary data.</text>
</comment>
<keyword evidence="2" id="KW-1185">Reference proteome</keyword>
<dbReference type="EMBL" id="CM029046">
    <property type="protein sequence ID" value="KAG2589966.1"/>
    <property type="molecule type" value="Genomic_DNA"/>
</dbReference>
<name>A0A8T0RZF2_PANVG</name>
<proteinExistence type="predicted"/>
<evidence type="ECO:0000313" key="1">
    <source>
        <dbReference type="EMBL" id="KAG2589966.1"/>
    </source>
</evidence>
<sequence>MRDFDFYQIQAASNFGMQPPMITSLRQEAASHSIPHNISGSIQGKFCSSKNRPLLLAQILPGFKSKQKILTEQIGLGFLSDAPLKYDPNRVLSAWLLSSINYDRSTISIEPGIEIPIGANEALSVLGLPSGNLPVTRSVHASQKLDTKNLAKAMSIGYAKSSNSLARARAVLLSLHSVEQLSEPEERAFTISLIMYTVSTFLAPVSKPASMPALPPIVMLALSDRKYKGGLDWAGFTVERLLSASKSLQEQLRQDTGTSTIYLDGCLPLLNVST</sequence>
<reference evidence="1" key="1">
    <citation type="submission" date="2020-05" db="EMBL/GenBank/DDBJ databases">
        <title>WGS assembly of Panicum virgatum.</title>
        <authorList>
            <person name="Lovell J.T."/>
            <person name="Jenkins J."/>
            <person name="Shu S."/>
            <person name="Juenger T.E."/>
            <person name="Schmutz J."/>
        </authorList>
    </citation>
    <scope>NUCLEOTIDE SEQUENCE</scope>
    <source>
        <strain evidence="1">AP13</strain>
    </source>
</reference>
<dbReference type="PANTHER" id="PTHR34835">
    <property type="entry name" value="OS07G0283600 PROTEIN-RELATED"/>
    <property type="match status" value="1"/>
</dbReference>
<accession>A0A8T0RZF2</accession>
<gene>
    <name evidence="1" type="ORF">PVAP13_5NG301870</name>
</gene>
<protein>
    <submittedName>
        <fullName evidence="1">Uncharacterized protein</fullName>
    </submittedName>
</protein>
<dbReference type="Proteomes" id="UP000823388">
    <property type="component" value="Chromosome 5N"/>
</dbReference>
<organism evidence="1 2">
    <name type="scientific">Panicum virgatum</name>
    <name type="common">Blackwell switchgrass</name>
    <dbReference type="NCBI Taxonomy" id="38727"/>
    <lineage>
        <taxon>Eukaryota</taxon>
        <taxon>Viridiplantae</taxon>
        <taxon>Streptophyta</taxon>
        <taxon>Embryophyta</taxon>
        <taxon>Tracheophyta</taxon>
        <taxon>Spermatophyta</taxon>
        <taxon>Magnoliopsida</taxon>
        <taxon>Liliopsida</taxon>
        <taxon>Poales</taxon>
        <taxon>Poaceae</taxon>
        <taxon>PACMAD clade</taxon>
        <taxon>Panicoideae</taxon>
        <taxon>Panicodae</taxon>
        <taxon>Paniceae</taxon>
        <taxon>Panicinae</taxon>
        <taxon>Panicum</taxon>
        <taxon>Panicum sect. Hiantes</taxon>
    </lineage>
</organism>